<protein>
    <submittedName>
        <fullName evidence="3">Relaxase/mobilization nuclease domain-containing protein</fullName>
    </submittedName>
</protein>
<feature type="compositionally biased region" description="Basic and acidic residues" evidence="1">
    <location>
        <begin position="425"/>
        <end position="447"/>
    </location>
</feature>
<gene>
    <name evidence="3" type="ORF">KQJ23_10060</name>
</gene>
<evidence type="ECO:0000313" key="4">
    <source>
        <dbReference type="Proteomes" id="UP000743001"/>
    </source>
</evidence>
<evidence type="ECO:0000313" key="3">
    <source>
        <dbReference type="EMBL" id="MBU5672165.1"/>
    </source>
</evidence>
<proteinExistence type="predicted"/>
<dbReference type="Pfam" id="PF03432">
    <property type="entry name" value="Relaxase"/>
    <property type="match status" value="1"/>
</dbReference>
<evidence type="ECO:0000259" key="2">
    <source>
        <dbReference type="Pfam" id="PF03432"/>
    </source>
</evidence>
<dbReference type="InterPro" id="IPR005094">
    <property type="entry name" value="Endonuclease_MobA/VirD2"/>
</dbReference>
<feature type="domain" description="MobA/VirD2-like nuclease" evidence="2">
    <location>
        <begin position="45"/>
        <end position="170"/>
    </location>
</feature>
<comment type="caution">
    <text evidence="3">The sequence shown here is derived from an EMBL/GenBank/DDBJ whole genome shotgun (WGS) entry which is preliminary data.</text>
</comment>
<dbReference type="RefSeq" id="WP_216478698.1">
    <property type="nucleotide sequence ID" value="NZ_JAHLQJ010000007.1"/>
</dbReference>
<name>A0ABS6FSS0_9BACL</name>
<accession>A0ABS6FSS0</accession>
<reference evidence="3 4" key="1">
    <citation type="submission" date="2021-06" db="EMBL/GenBank/DDBJ databases">
        <authorList>
            <person name="Sun Q."/>
            <person name="Li D."/>
        </authorList>
    </citation>
    <scope>NUCLEOTIDE SEQUENCE [LARGE SCALE GENOMIC DNA]</scope>
    <source>
        <strain evidence="3 4">MSJ-6</strain>
    </source>
</reference>
<dbReference type="EMBL" id="JAHLQJ010000007">
    <property type="protein sequence ID" value="MBU5672165.1"/>
    <property type="molecule type" value="Genomic_DNA"/>
</dbReference>
<organism evidence="3 4">
    <name type="scientific">Paenibacillus brevis</name>
    <dbReference type="NCBI Taxonomy" id="2841508"/>
    <lineage>
        <taxon>Bacteria</taxon>
        <taxon>Bacillati</taxon>
        <taxon>Bacillota</taxon>
        <taxon>Bacilli</taxon>
        <taxon>Bacillales</taxon>
        <taxon>Paenibacillaceae</taxon>
        <taxon>Paenibacillus</taxon>
    </lineage>
</organism>
<keyword evidence="4" id="KW-1185">Reference proteome</keyword>
<feature type="region of interest" description="Disordered" evidence="1">
    <location>
        <begin position="425"/>
        <end position="462"/>
    </location>
</feature>
<dbReference type="Proteomes" id="UP000743001">
    <property type="component" value="Unassembled WGS sequence"/>
</dbReference>
<sequence length="462" mass="53493">MATTAIWDVTDRLKRVLNYAVNPDKTDQGRREADGLQETLAYMGSNAKTERQLYVRGINCDPGSAYEQMQRTKKQFQKTGGIVAFHGYQSFAPGETTPDLAHAIGVKLAQALWGECFEVVVATHLDKDHLHNHFVLNSVSFMDGKRYYDNKASYSLMRQTSDQLCREHALSVIEQPERGKAKHYGEWRADQESKPTWRGVIREDVDSAMAAARTMSQFYAALQEKGYDIKAHVKHLAVRPPGKTRFVRLRSLGEAYTETAIKQRILDRTTAKRLLLPQRKRAVLVRRNRSDKARKLSGLQALYVRYLYVLGILPHYRSSPRRTFFLLREDLHHLSRIIEQTKLLCRQHISSREQLTVYRQQLLADVHQISSVRKASYNRLRRCRQPEQIAAYREQIAAYSRQLRQLRKEVGLCAGILSRSDSIKDKLQQQEEYEEKSRRKEVGDHERKRGGRSGRQHESARD</sequence>
<evidence type="ECO:0000256" key="1">
    <source>
        <dbReference type="SAM" id="MobiDB-lite"/>
    </source>
</evidence>